<feature type="compositionally biased region" description="Basic residues" evidence="1">
    <location>
        <begin position="66"/>
        <end position="79"/>
    </location>
</feature>
<protein>
    <submittedName>
        <fullName evidence="2">Uncharacterized protein</fullName>
    </submittedName>
</protein>
<dbReference type="EMBL" id="LT629695">
    <property type="protein sequence ID" value="SDH32838.1"/>
    <property type="molecule type" value="Genomic_DNA"/>
</dbReference>
<feature type="compositionally biased region" description="Basic and acidic residues" evidence="1">
    <location>
        <begin position="201"/>
        <end position="213"/>
    </location>
</feature>
<dbReference type="AlphaFoldDB" id="A0A1G8BI31"/>
<evidence type="ECO:0000313" key="3">
    <source>
        <dbReference type="Proteomes" id="UP000198822"/>
    </source>
</evidence>
<dbReference type="STRING" id="399736.SAMN04489720_0952"/>
<feature type="region of interest" description="Disordered" evidence="1">
    <location>
        <begin position="174"/>
        <end position="304"/>
    </location>
</feature>
<reference evidence="3" key="1">
    <citation type="submission" date="2016-10" db="EMBL/GenBank/DDBJ databases">
        <authorList>
            <person name="Varghese N."/>
            <person name="Submissions S."/>
        </authorList>
    </citation>
    <scope>NUCLEOTIDE SEQUENCE [LARGE SCALE GENOMIC DNA]</scope>
    <source>
        <strain evidence="3">DSM 22002</strain>
    </source>
</reference>
<dbReference type="Proteomes" id="UP000198822">
    <property type="component" value="Chromosome I"/>
</dbReference>
<feature type="compositionally biased region" description="Basic residues" evidence="1">
    <location>
        <begin position="1"/>
        <end position="11"/>
    </location>
</feature>
<feature type="compositionally biased region" description="Low complexity" evidence="1">
    <location>
        <begin position="219"/>
        <end position="235"/>
    </location>
</feature>
<organism evidence="2 3">
    <name type="scientific">Agrococcus jejuensis</name>
    <dbReference type="NCBI Taxonomy" id="399736"/>
    <lineage>
        <taxon>Bacteria</taxon>
        <taxon>Bacillati</taxon>
        <taxon>Actinomycetota</taxon>
        <taxon>Actinomycetes</taxon>
        <taxon>Micrococcales</taxon>
        <taxon>Microbacteriaceae</taxon>
        <taxon>Agrococcus</taxon>
    </lineage>
</organism>
<sequence length="304" mass="32641">MRRSRSRRTSRSSRLTDRSEASHPSGAAPSSLVRDARPAGRRSSAQTLRPGGGAEALRASAPPPGRRTRHPATSRRPHIPRVPVRVVRPLRSAGRREGGRPRWGGALRARPARRRLCPAVPGVDGGHPCLVADQRTREVHGLVTAARCARGLLEQLGGEEGGVSTCCRRLLAAGRGARGRRPHASRHPRTCGAPSRSGARRPREGSERREGTAARRTRAAPSPSGWSSSPTTSATEGPGSRWDGAGCRVLRSDRGVVAPGPRPLDRFAVSELRSAIPPRPRPRNHPQTRPEGPWSRPGTLCPVL</sequence>
<accession>A0A1G8BI31</accession>
<gene>
    <name evidence="2" type="ORF">SAMN04489720_0952</name>
</gene>
<keyword evidence="3" id="KW-1185">Reference proteome</keyword>
<proteinExistence type="predicted"/>
<feature type="region of interest" description="Disordered" evidence="1">
    <location>
        <begin position="1"/>
        <end position="82"/>
    </location>
</feature>
<name>A0A1G8BI31_9MICO</name>
<feature type="compositionally biased region" description="Basic residues" evidence="1">
    <location>
        <begin position="177"/>
        <end position="189"/>
    </location>
</feature>
<evidence type="ECO:0000256" key="1">
    <source>
        <dbReference type="SAM" id="MobiDB-lite"/>
    </source>
</evidence>
<evidence type="ECO:0000313" key="2">
    <source>
        <dbReference type="EMBL" id="SDH32838.1"/>
    </source>
</evidence>